<dbReference type="InterPro" id="IPR016186">
    <property type="entry name" value="C-type_lectin-like/link_sf"/>
</dbReference>
<dbReference type="SUPFAM" id="SSF56436">
    <property type="entry name" value="C-type lectin-like"/>
    <property type="match status" value="1"/>
</dbReference>
<dbReference type="InterPro" id="IPR001304">
    <property type="entry name" value="C-type_lectin-like"/>
</dbReference>
<keyword evidence="1" id="KW-0812">Transmembrane</keyword>
<protein>
    <recommendedName>
        <fullName evidence="2">C-type lectin domain-containing protein</fullName>
    </recommendedName>
</protein>
<accession>A0A3P9BHR2</accession>
<keyword evidence="4" id="KW-1185">Reference proteome</keyword>
<keyword evidence="1" id="KW-1133">Transmembrane helix</keyword>
<dbReference type="AlphaFoldDB" id="A0A3P9BHR2"/>
<proteinExistence type="predicted"/>
<evidence type="ECO:0000313" key="3">
    <source>
        <dbReference type="Ensembl" id="ENSMZEP00005009464.1"/>
    </source>
</evidence>
<evidence type="ECO:0000259" key="2">
    <source>
        <dbReference type="PROSITE" id="PS50041"/>
    </source>
</evidence>
<dbReference type="GeneTree" id="ENSGT00990000204328"/>
<evidence type="ECO:0000313" key="4">
    <source>
        <dbReference type="Proteomes" id="UP000265160"/>
    </source>
</evidence>
<feature type="domain" description="C-type lectin" evidence="2">
    <location>
        <begin position="1"/>
        <end position="75"/>
    </location>
</feature>
<sequence length="91" mass="10837">TEDFHEEEEYVKSLIKNFDHAEGWTWIGLSDLHKEGRWMWSDGCSFFLLTLNRPATITSFICVHCNKKCAQGLFWICLLRMIAHFYFLFLV</sequence>
<reference evidence="3 4" key="1">
    <citation type="journal article" date="2014" name="Nature">
        <title>The genomic substrate for adaptive radiation in African cichlid fish.</title>
        <authorList>
            <person name="Brawand D."/>
            <person name="Wagner C.E."/>
            <person name="Li Y.I."/>
            <person name="Malinsky M."/>
            <person name="Keller I."/>
            <person name="Fan S."/>
            <person name="Simakov O."/>
            <person name="Ng A.Y."/>
            <person name="Lim Z.W."/>
            <person name="Bezault E."/>
            <person name="Turner-Maier J."/>
            <person name="Johnson J."/>
            <person name="Alcazar R."/>
            <person name="Noh H.J."/>
            <person name="Russell P."/>
            <person name="Aken B."/>
            <person name="Alfoldi J."/>
            <person name="Amemiya C."/>
            <person name="Azzouzi N."/>
            <person name="Baroiller J.F."/>
            <person name="Barloy-Hubler F."/>
            <person name="Berlin A."/>
            <person name="Bloomquist R."/>
            <person name="Carleton K.L."/>
            <person name="Conte M.A."/>
            <person name="D'Cotta H."/>
            <person name="Eshel O."/>
            <person name="Gaffney L."/>
            <person name="Galibert F."/>
            <person name="Gante H.F."/>
            <person name="Gnerre S."/>
            <person name="Greuter L."/>
            <person name="Guyon R."/>
            <person name="Haddad N.S."/>
            <person name="Haerty W."/>
            <person name="Harris R.M."/>
            <person name="Hofmann H.A."/>
            <person name="Hourlier T."/>
            <person name="Hulata G."/>
            <person name="Jaffe D.B."/>
            <person name="Lara M."/>
            <person name="Lee A.P."/>
            <person name="MacCallum I."/>
            <person name="Mwaiko S."/>
            <person name="Nikaido M."/>
            <person name="Nishihara H."/>
            <person name="Ozouf-Costaz C."/>
            <person name="Penman D.J."/>
            <person name="Przybylski D."/>
            <person name="Rakotomanga M."/>
            <person name="Renn S.C.P."/>
            <person name="Ribeiro F.J."/>
            <person name="Ron M."/>
            <person name="Salzburger W."/>
            <person name="Sanchez-Pulido L."/>
            <person name="Santos M.E."/>
            <person name="Searle S."/>
            <person name="Sharpe T."/>
            <person name="Swofford R."/>
            <person name="Tan F.J."/>
            <person name="Williams L."/>
            <person name="Young S."/>
            <person name="Yin S."/>
            <person name="Okada N."/>
            <person name="Kocher T.D."/>
            <person name="Miska E.A."/>
            <person name="Lander E.S."/>
            <person name="Venkatesh B."/>
            <person name="Fernald R.D."/>
            <person name="Meyer A."/>
            <person name="Ponting C.P."/>
            <person name="Streelman J.T."/>
            <person name="Lindblad-Toh K."/>
            <person name="Seehausen O."/>
            <person name="Di Palma F."/>
        </authorList>
    </citation>
    <scope>NUCLEOTIDE SEQUENCE</scope>
</reference>
<name>A0A3P9BHR2_9CICH</name>
<dbReference type="Proteomes" id="UP000265160">
    <property type="component" value="LG22"/>
</dbReference>
<dbReference type="PROSITE" id="PS50041">
    <property type="entry name" value="C_TYPE_LECTIN_2"/>
    <property type="match status" value="1"/>
</dbReference>
<organism evidence="3 4">
    <name type="scientific">Maylandia zebra</name>
    <name type="common">zebra mbuna</name>
    <dbReference type="NCBI Taxonomy" id="106582"/>
    <lineage>
        <taxon>Eukaryota</taxon>
        <taxon>Metazoa</taxon>
        <taxon>Chordata</taxon>
        <taxon>Craniata</taxon>
        <taxon>Vertebrata</taxon>
        <taxon>Euteleostomi</taxon>
        <taxon>Actinopterygii</taxon>
        <taxon>Neopterygii</taxon>
        <taxon>Teleostei</taxon>
        <taxon>Neoteleostei</taxon>
        <taxon>Acanthomorphata</taxon>
        <taxon>Ovalentaria</taxon>
        <taxon>Cichlomorphae</taxon>
        <taxon>Cichliformes</taxon>
        <taxon>Cichlidae</taxon>
        <taxon>African cichlids</taxon>
        <taxon>Pseudocrenilabrinae</taxon>
        <taxon>Haplochromini</taxon>
        <taxon>Maylandia</taxon>
        <taxon>Maylandia zebra complex</taxon>
    </lineage>
</organism>
<feature type="transmembrane region" description="Helical" evidence="1">
    <location>
        <begin position="72"/>
        <end position="90"/>
    </location>
</feature>
<reference evidence="3" key="2">
    <citation type="submission" date="2025-08" db="UniProtKB">
        <authorList>
            <consortium name="Ensembl"/>
        </authorList>
    </citation>
    <scope>IDENTIFICATION</scope>
</reference>
<keyword evidence="1" id="KW-0472">Membrane</keyword>
<dbReference type="Ensembl" id="ENSMZET00005009822.1">
    <property type="protein sequence ID" value="ENSMZEP00005009464.1"/>
    <property type="gene ID" value="ENSMZEG00005007176.1"/>
</dbReference>
<dbReference type="InterPro" id="IPR016187">
    <property type="entry name" value="CTDL_fold"/>
</dbReference>
<dbReference type="Gene3D" id="3.10.100.10">
    <property type="entry name" value="Mannose-Binding Protein A, subunit A"/>
    <property type="match status" value="1"/>
</dbReference>
<evidence type="ECO:0000256" key="1">
    <source>
        <dbReference type="SAM" id="Phobius"/>
    </source>
</evidence>
<reference evidence="3" key="3">
    <citation type="submission" date="2025-09" db="UniProtKB">
        <authorList>
            <consortium name="Ensembl"/>
        </authorList>
    </citation>
    <scope>IDENTIFICATION</scope>
</reference>